<dbReference type="EC" id="3.2.2.23" evidence="15"/>
<dbReference type="Gene3D" id="1.10.8.50">
    <property type="match status" value="1"/>
</dbReference>
<protein>
    <recommendedName>
        <fullName evidence="15">Formamidopyrimidine-DNA glycosylase</fullName>
        <shortName evidence="15">Fapy-DNA glycosylase</shortName>
        <ecNumber evidence="15">3.2.2.23</ecNumber>
    </recommendedName>
    <alternativeName>
        <fullName evidence="15">DNA-(apurinic or apyrimidinic site) lyase MutM</fullName>
        <shortName evidence="15">AP lyase MutM</shortName>
        <ecNumber evidence="15">4.2.99.18</ecNumber>
    </alternativeName>
</protein>
<keyword evidence="11 15" id="KW-0456">Lyase</keyword>
<keyword evidence="7 15" id="KW-0378">Hydrolase</keyword>
<comment type="function">
    <text evidence="15">Involved in base excision repair of DNA damaged by oxidation or by mutagenic agents. Acts as DNA glycosylase that recognizes and removes damaged bases. Has a preference for oxidized purines, such as 7,8-dihydro-8-oxoguanine (8-oxoG). Has AP (apurinic/apyrimidinic) lyase activity and introduces nicks in the DNA strand. Cleaves the DNA backbone by beta-delta elimination to generate a single-strand break at the site of the removed base with both 3'- and 5'-phosphates.</text>
</comment>
<dbReference type="InterPro" id="IPR010979">
    <property type="entry name" value="Ribosomal_uS13-like_H2TH"/>
</dbReference>
<dbReference type="EC" id="4.2.99.18" evidence="15"/>
<evidence type="ECO:0000256" key="4">
    <source>
        <dbReference type="ARBA" id="ARBA00022723"/>
    </source>
</evidence>
<evidence type="ECO:0000256" key="3">
    <source>
        <dbReference type="ARBA" id="ARBA00011245"/>
    </source>
</evidence>
<evidence type="ECO:0000256" key="1">
    <source>
        <dbReference type="ARBA" id="ARBA00001668"/>
    </source>
</evidence>
<keyword evidence="12 15" id="KW-0511">Multifunctional enzyme</keyword>
<dbReference type="PROSITE" id="PS01242">
    <property type="entry name" value="ZF_FPG_1"/>
    <property type="match status" value="1"/>
</dbReference>
<feature type="active site" description="Proton donor; for beta-elimination activity" evidence="15">
    <location>
        <position position="60"/>
    </location>
</feature>
<comment type="caution">
    <text evidence="15">Lacks conserved residue(s) required for the propagation of feature annotation.</text>
</comment>
<dbReference type="NCBIfam" id="NF002211">
    <property type="entry name" value="PRK01103.1"/>
    <property type="match status" value="1"/>
</dbReference>
<keyword evidence="10 15" id="KW-0234">DNA repair</keyword>
<dbReference type="Proteomes" id="UP000233343">
    <property type="component" value="Unassembled WGS sequence"/>
</dbReference>
<dbReference type="AlphaFoldDB" id="A0A2N0ZME8"/>
<evidence type="ECO:0000259" key="16">
    <source>
        <dbReference type="PROSITE" id="PS51066"/>
    </source>
</evidence>
<evidence type="ECO:0000313" key="18">
    <source>
        <dbReference type="EMBL" id="PKG30701.1"/>
    </source>
</evidence>
<dbReference type="GO" id="GO:0006284">
    <property type="term" value="P:base-excision repair"/>
    <property type="evidence" value="ECO:0007669"/>
    <property type="project" value="InterPro"/>
</dbReference>
<evidence type="ECO:0000256" key="13">
    <source>
        <dbReference type="ARBA" id="ARBA00023295"/>
    </source>
</evidence>
<dbReference type="InterPro" id="IPR000214">
    <property type="entry name" value="Znf_DNA_glyclase/AP_lyase"/>
</dbReference>
<dbReference type="InterPro" id="IPR020629">
    <property type="entry name" value="FPG_Glyclase"/>
</dbReference>
<dbReference type="PROSITE" id="PS51068">
    <property type="entry name" value="FPG_CAT"/>
    <property type="match status" value="1"/>
</dbReference>
<keyword evidence="4 15" id="KW-0479">Metal-binding</keyword>
<accession>A0A2N0ZME8</accession>
<dbReference type="RefSeq" id="WP_066191445.1">
    <property type="nucleotide sequence ID" value="NZ_JARMMB010000002.1"/>
</dbReference>
<feature type="active site" description="Schiff-base intermediate with DNA" evidence="15">
    <location>
        <position position="2"/>
    </location>
</feature>
<dbReference type="GO" id="GO:0003690">
    <property type="term" value="F:double-stranded DNA binding"/>
    <property type="evidence" value="ECO:0007669"/>
    <property type="project" value="UniProtKB-ARBA"/>
</dbReference>
<keyword evidence="5 15" id="KW-0227">DNA damage</keyword>
<proteinExistence type="inferred from homology"/>
<dbReference type="NCBIfam" id="TIGR00577">
    <property type="entry name" value="fpg"/>
    <property type="match status" value="1"/>
</dbReference>
<feature type="active site" description="Proton donor" evidence="15">
    <location>
        <position position="3"/>
    </location>
</feature>
<evidence type="ECO:0000256" key="15">
    <source>
        <dbReference type="HAMAP-Rule" id="MF_00103"/>
    </source>
</evidence>
<dbReference type="SUPFAM" id="SSF57716">
    <property type="entry name" value="Glucocorticoid receptor-like (DNA-binding domain)"/>
    <property type="match status" value="1"/>
</dbReference>
<keyword evidence="19" id="KW-1185">Reference proteome</keyword>
<dbReference type="SMART" id="SM01232">
    <property type="entry name" value="H2TH"/>
    <property type="match status" value="1"/>
</dbReference>
<comment type="cofactor">
    <cofactor evidence="15">
        <name>Zn(2+)</name>
        <dbReference type="ChEBI" id="CHEBI:29105"/>
    </cofactor>
    <text evidence="15">Binds 1 zinc ion per subunit.</text>
</comment>
<evidence type="ECO:0000256" key="12">
    <source>
        <dbReference type="ARBA" id="ARBA00023268"/>
    </source>
</evidence>
<evidence type="ECO:0000256" key="10">
    <source>
        <dbReference type="ARBA" id="ARBA00023204"/>
    </source>
</evidence>
<feature type="binding site" evidence="15">
    <location>
        <position position="93"/>
    </location>
    <ligand>
        <name>DNA</name>
        <dbReference type="ChEBI" id="CHEBI:16991"/>
    </ligand>
</feature>
<evidence type="ECO:0000256" key="7">
    <source>
        <dbReference type="ARBA" id="ARBA00022801"/>
    </source>
</evidence>
<keyword evidence="6 15" id="KW-0863">Zinc-finger</keyword>
<keyword evidence="8 15" id="KW-0862">Zinc</keyword>
<dbReference type="GO" id="GO:0034039">
    <property type="term" value="F:8-oxo-7,8-dihydroguanine DNA N-glycosylase activity"/>
    <property type="evidence" value="ECO:0007669"/>
    <property type="project" value="TreeGrafter"/>
</dbReference>
<dbReference type="EMBL" id="PISD01000006">
    <property type="protein sequence ID" value="PKG30701.1"/>
    <property type="molecule type" value="Genomic_DNA"/>
</dbReference>
<organism evidence="18 19">
    <name type="scientific">Cytobacillus horneckiae</name>
    <dbReference type="NCBI Taxonomy" id="549687"/>
    <lineage>
        <taxon>Bacteria</taxon>
        <taxon>Bacillati</taxon>
        <taxon>Bacillota</taxon>
        <taxon>Bacilli</taxon>
        <taxon>Bacillales</taxon>
        <taxon>Bacillaceae</taxon>
        <taxon>Cytobacillus</taxon>
    </lineage>
</organism>
<evidence type="ECO:0000256" key="11">
    <source>
        <dbReference type="ARBA" id="ARBA00023239"/>
    </source>
</evidence>
<feature type="domain" description="FPG-type" evidence="16">
    <location>
        <begin position="240"/>
        <end position="274"/>
    </location>
</feature>
<dbReference type="InterPro" id="IPR035937">
    <property type="entry name" value="FPG_N"/>
</dbReference>
<evidence type="ECO:0000256" key="14">
    <source>
        <dbReference type="ARBA" id="ARBA00044632"/>
    </source>
</evidence>
<comment type="catalytic activity">
    <reaction evidence="14 15">
        <text>2'-deoxyribonucleotide-(2'-deoxyribose 5'-phosphate)-2'-deoxyribonucleotide-DNA = a 3'-end 2'-deoxyribonucleotide-(2,3-dehydro-2,3-deoxyribose 5'-phosphate)-DNA + a 5'-end 5'-phospho-2'-deoxyribonucleoside-DNA + H(+)</text>
        <dbReference type="Rhea" id="RHEA:66592"/>
        <dbReference type="Rhea" id="RHEA-COMP:13180"/>
        <dbReference type="Rhea" id="RHEA-COMP:16897"/>
        <dbReference type="Rhea" id="RHEA-COMP:17067"/>
        <dbReference type="ChEBI" id="CHEBI:15378"/>
        <dbReference type="ChEBI" id="CHEBI:136412"/>
        <dbReference type="ChEBI" id="CHEBI:157695"/>
        <dbReference type="ChEBI" id="CHEBI:167181"/>
        <dbReference type="EC" id="4.2.99.18"/>
    </reaction>
</comment>
<keyword evidence="13 15" id="KW-0326">Glycosidase</keyword>
<dbReference type="PANTHER" id="PTHR22993:SF9">
    <property type="entry name" value="FORMAMIDOPYRIMIDINE-DNA GLYCOSYLASE"/>
    <property type="match status" value="1"/>
</dbReference>
<dbReference type="HAMAP" id="MF_00103">
    <property type="entry name" value="Fapy_DNA_glycosyl"/>
    <property type="match status" value="1"/>
</dbReference>
<feature type="active site" description="Proton donor; for delta-elimination activity" evidence="15">
    <location>
        <position position="264"/>
    </location>
</feature>
<dbReference type="InterPro" id="IPR015886">
    <property type="entry name" value="H2TH_FPG"/>
</dbReference>
<evidence type="ECO:0000256" key="8">
    <source>
        <dbReference type="ARBA" id="ARBA00022833"/>
    </source>
</evidence>
<evidence type="ECO:0000259" key="17">
    <source>
        <dbReference type="PROSITE" id="PS51068"/>
    </source>
</evidence>
<dbReference type="InterPro" id="IPR010663">
    <property type="entry name" value="Znf_FPG/IleRS"/>
</dbReference>
<dbReference type="SMART" id="SM00898">
    <property type="entry name" value="Fapy_DNA_glyco"/>
    <property type="match status" value="1"/>
</dbReference>
<dbReference type="InterPro" id="IPR015887">
    <property type="entry name" value="DNA_glyclase_Znf_dom_DNA_BS"/>
</dbReference>
<reference evidence="18 19" key="1">
    <citation type="journal article" date="2010" name="Int. J. Syst. Evol. Microbiol.">
        <title>Bacillus horneckiae sp. nov., isolated from a spacecraft-assembly clean room.</title>
        <authorList>
            <person name="Vaishampayan P."/>
            <person name="Probst A."/>
            <person name="Krishnamurthi S."/>
            <person name="Ghosh S."/>
            <person name="Osman S."/>
            <person name="McDowall A."/>
            <person name="Ruckmani A."/>
            <person name="Mayilraj S."/>
            <person name="Venkateswaran K."/>
        </authorList>
    </citation>
    <scope>NUCLEOTIDE SEQUENCE [LARGE SCALE GENOMIC DNA]</scope>
    <source>
        <strain evidence="19">1PO1SC</strain>
    </source>
</reference>
<dbReference type="PANTHER" id="PTHR22993">
    <property type="entry name" value="FORMAMIDOPYRIMIDINE-DNA GLYCOSYLASE"/>
    <property type="match status" value="1"/>
</dbReference>
<evidence type="ECO:0000256" key="9">
    <source>
        <dbReference type="ARBA" id="ARBA00023125"/>
    </source>
</evidence>
<comment type="similarity">
    <text evidence="2 15">Belongs to the FPG family.</text>
</comment>
<evidence type="ECO:0000256" key="5">
    <source>
        <dbReference type="ARBA" id="ARBA00022763"/>
    </source>
</evidence>
<dbReference type="Gene3D" id="3.20.190.10">
    <property type="entry name" value="MutM-like, N-terminal"/>
    <property type="match status" value="1"/>
</dbReference>
<dbReference type="PROSITE" id="PS51066">
    <property type="entry name" value="ZF_FPG_2"/>
    <property type="match status" value="1"/>
</dbReference>
<dbReference type="Pfam" id="PF06827">
    <property type="entry name" value="zf-FPG_IleRS"/>
    <property type="match status" value="1"/>
</dbReference>
<dbReference type="SUPFAM" id="SSF81624">
    <property type="entry name" value="N-terminal domain of MutM-like DNA repair proteins"/>
    <property type="match status" value="1"/>
</dbReference>
<dbReference type="FunFam" id="1.10.8.50:FF:000003">
    <property type="entry name" value="Formamidopyrimidine-DNA glycosylase"/>
    <property type="match status" value="1"/>
</dbReference>
<dbReference type="Pfam" id="PF06831">
    <property type="entry name" value="H2TH"/>
    <property type="match status" value="1"/>
</dbReference>
<dbReference type="GO" id="GO:0008270">
    <property type="term" value="F:zinc ion binding"/>
    <property type="evidence" value="ECO:0007669"/>
    <property type="project" value="UniProtKB-UniRule"/>
</dbReference>
<name>A0A2N0ZME8_9BACI</name>
<dbReference type="SUPFAM" id="SSF46946">
    <property type="entry name" value="S13-like H2TH domain"/>
    <property type="match status" value="1"/>
</dbReference>
<evidence type="ECO:0000256" key="6">
    <source>
        <dbReference type="ARBA" id="ARBA00022771"/>
    </source>
</evidence>
<comment type="catalytic activity">
    <reaction evidence="1 15">
        <text>Hydrolysis of DNA containing ring-opened 7-methylguanine residues, releasing 2,6-diamino-4-hydroxy-5-(N-methyl)formamidopyrimidine.</text>
        <dbReference type="EC" id="3.2.2.23"/>
    </reaction>
</comment>
<evidence type="ECO:0000313" key="19">
    <source>
        <dbReference type="Proteomes" id="UP000233343"/>
    </source>
</evidence>
<dbReference type="Pfam" id="PF01149">
    <property type="entry name" value="Fapy_DNA_glyco"/>
    <property type="match status" value="1"/>
</dbReference>
<feature type="binding site" evidence="15">
    <location>
        <position position="112"/>
    </location>
    <ligand>
        <name>DNA</name>
        <dbReference type="ChEBI" id="CHEBI:16991"/>
    </ligand>
</feature>
<comment type="subunit">
    <text evidence="3 15">Monomer.</text>
</comment>
<sequence length="277" mass="31502">MPELPEVETVRRTLKELVVHKTISHITVNWPKMIKQPDDVTQFIDALRGQEMVEVGRRGKFLILYTTDFALVSHLRMEGRYGLFKKSDPVDKHTHVIFHFTDDTELRYKDVRKFGTMHLFLKGEELNELPLSQLGTEPLSEEFTPEVLKARLAKTSRYIKSALLDQKVVVGLGNIYVDESLFRAGIHPEKIANQITDEEVIKLHKEITATLAEAVDKGGSTIRSYVNTQGQIGLFQLELFVYGRRGEDCKICGIALERTVTGGRGTVFCPECQKIKE</sequence>
<dbReference type="InterPro" id="IPR012319">
    <property type="entry name" value="FPG_cat"/>
</dbReference>
<gene>
    <name evidence="15" type="primary">mutM</name>
    <name evidence="15" type="synonym">fpg</name>
    <name evidence="18" type="ORF">CWS20_02100</name>
</gene>
<dbReference type="STRING" id="549687.GCA_001636335_02336"/>
<dbReference type="CDD" id="cd08966">
    <property type="entry name" value="EcFpg-like_N"/>
    <property type="match status" value="1"/>
</dbReference>
<evidence type="ECO:0000256" key="2">
    <source>
        <dbReference type="ARBA" id="ARBA00009409"/>
    </source>
</evidence>
<dbReference type="FunFam" id="3.20.190.10:FF:000001">
    <property type="entry name" value="Formamidopyrimidine-DNA glycosylase"/>
    <property type="match status" value="1"/>
</dbReference>
<feature type="domain" description="Formamidopyrimidine-DNA glycosylase catalytic" evidence="17">
    <location>
        <begin position="2"/>
        <end position="115"/>
    </location>
</feature>
<dbReference type="GO" id="GO:0140078">
    <property type="term" value="F:class I DNA-(apurinic or apyrimidinic site) endonuclease activity"/>
    <property type="evidence" value="ECO:0007669"/>
    <property type="project" value="UniProtKB-EC"/>
</dbReference>
<keyword evidence="9 15" id="KW-0238">DNA-binding</keyword>
<comment type="caution">
    <text evidence="18">The sequence shown here is derived from an EMBL/GenBank/DDBJ whole genome shotgun (WGS) entry which is preliminary data.</text>
</comment>
<dbReference type="GO" id="GO:0003684">
    <property type="term" value="F:damaged DNA binding"/>
    <property type="evidence" value="ECO:0007669"/>
    <property type="project" value="InterPro"/>
</dbReference>